<dbReference type="Pfam" id="PF08818">
    <property type="entry name" value="DUF1801"/>
    <property type="match status" value="1"/>
</dbReference>
<name>A0ABN7CFY1_9FLAO</name>
<sequence length="159" mass="18415">MPQNKTVETEVNVTNFINSYVENEQKKEESFKLISLMSDWTGFEPKMWGSAIIGFGSYHYKYESGHAGDMPLISFSPRKSAFSLYVFSPTEETQYLLEELGKYRMGKSCIYVKELSDIHLSVLEKMCRSTIEYLSKHHECACRKTKPSEAKQKNKQLWG</sequence>
<evidence type="ECO:0000313" key="2">
    <source>
        <dbReference type="EMBL" id="BEV05298.1"/>
    </source>
</evidence>
<evidence type="ECO:0000313" key="3">
    <source>
        <dbReference type="Proteomes" id="UP001380186"/>
    </source>
</evidence>
<organism evidence="2 3">
    <name type="scientific">Chryseobacterium gambrini</name>
    <dbReference type="NCBI Taxonomy" id="373672"/>
    <lineage>
        <taxon>Bacteria</taxon>
        <taxon>Pseudomonadati</taxon>
        <taxon>Bacteroidota</taxon>
        <taxon>Flavobacteriia</taxon>
        <taxon>Flavobacteriales</taxon>
        <taxon>Weeksellaceae</taxon>
        <taxon>Chryseobacterium group</taxon>
        <taxon>Chryseobacterium</taxon>
    </lineage>
</organism>
<evidence type="ECO:0000259" key="1">
    <source>
        <dbReference type="Pfam" id="PF08818"/>
    </source>
</evidence>
<dbReference type="RefSeq" id="WP_338612954.1">
    <property type="nucleotide sequence ID" value="NZ_AP029022.1"/>
</dbReference>
<gene>
    <name evidence="2" type="ORF">CRDW_26720</name>
</gene>
<keyword evidence="3" id="KW-1185">Reference proteome</keyword>
<dbReference type="EMBL" id="AP029022">
    <property type="protein sequence ID" value="BEV05298.1"/>
    <property type="molecule type" value="Genomic_DNA"/>
</dbReference>
<reference evidence="2 3" key="1">
    <citation type="journal article" date="2020" name="Microbes Environ.">
        <title>Synthetic bacterial community of duckweed: a simple and stable system to study plant-microbe interactions.</title>
        <authorList>
            <person name="Ishizawa H."/>
            <person name="Tada M."/>
            <person name="Kuroda M."/>
            <person name="Inoue D."/>
            <person name="Futamata H."/>
            <person name="Ike M."/>
        </authorList>
    </citation>
    <scope>NUCLEOTIDE SEQUENCE [LARGE SCALE GENOMIC DNA]</scope>
    <source>
        <strain evidence="2 3">DW100</strain>
    </source>
</reference>
<dbReference type="SUPFAM" id="SSF159888">
    <property type="entry name" value="YdhG-like"/>
    <property type="match status" value="1"/>
</dbReference>
<feature type="domain" description="YdhG-like" evidence="1">
    <location>
        <begin position="42"/>
        <end position="130"/>
    </location>
</feature>
<dbReference type="Proteomes" id="UP001380186">
    <property type="component" value="Chromosome"/>
</dbReference>
<protein>
    <submittedName>
        <fullName evidence="2">DUF1801 domain-containing protein</fullName>
    </submittedName>
</protein>
<accession>A0ABN7CFY1</accession>
<dbReference type="InterPro" id="IPR014922">
    <property type="entry name" value="YdhG-like"/>
</dbReference>
<proteinExistence type="predicted"/>